<accession>A0A075LN56</accession>
<sequence>MLKKNALYILFLGTLCILAGIGVMIWASDKFYLGIAFIVLGLVYGLAGILLYRRSKKIAATKHESKE</sequence>
<reference evidence="2 3" key="1">
    <citation type="submission" date="2014-07" db="EMBL/GenBank/DDBJ databases">
        <title>Complete genome sequence of a moderately halophilic bacterium Terribacillus aidingensis MP602, isolated from Cryptomeria fortunei in Tianmu mountain in China.</title>
        <authorList>
            <person name="Wang Y."/>
            <person name="Lu P."/>
            <person name="Zhang L."/>
        </authorList>
    </citation>
    <scope>NUCLEOTIDE SEQUENCE [LARGE SCALE GENOMIC DNA]</scope>
    <source>
        <strain evidence="2 3">MP602</strain>
    </source>
</reference>
<proteinExistence type="predicted"/>
<name>A0A075LN56_9BACI</name>
<keyword evidence="1" id="KW-0472">Membrane</keyword>
<evidence type="ECO:0000313" key="2">
    <source>
        <dbReference type="EMBL" id="AIF67427.1"/>
    </source>
</evidence>
<organism evidence="2 3">
    <name type="scientific">Terribacillus saccharophilus</name>
    <dbReference type="NCBI Taxonomy" id="361277"/>
    <lineage>
        <taxon>Bacteria</taxon>
        <taxon>Bacillati</taxon>
        <taxon>Bacillota</taxon>
        <taxon>Bacilli</taxon>
        <taxon>Bacillales</taxon>
        <taxon>Bacillaceae</taxon>
        <taxon>Terribacillus</taxon>
    </lineage>
</organism>
<dbReference type="HOGENOM" id="CLU_2810996_0_0_9"/>
<evidence type="ECO:0000256" key="1">
    <source>
        <dbReference type="SAM" id="Phobius"/>
    </source>
</evidence>
<dbReference type="EMBL" id="CP008876">
    <property type="protein sequence ID" value="AIF67427.1"/>
    <property type="molecule type" value="Genomic_DNA"/>
</dbReference>
<keyword evidence="1" id="KW-1133">Transmembrane helix</keyword>
<dbReference type="OrthoDB" id="2972075at2"/>
<keyword evidence="1" id="KW-0812">Transmembrane</keyword>
<feature type="transmembrane region" description="Helical" evidence="1">
    <location>
        <begin position="32"/>
        <end position="52"/>
    </location>
</feature>
<protein>
    <submittedName>
        <fullName evidence="2">Uncharacterized protein</fullName>
    </submittedName>
</protein>
<feature type="transmembrane region" description="Helical" evidence="1">
    <location>
        <begin position="7"/>
        <end position="26"/>
    </location>
</feature>
<dbReference type="AlphaFoldDB" id="A0A075LN56"/>
<gene>
    <name evidence="2" type="ORF">GZ22_12790</name>
</gene>
<evidence type="ECO:0000313" key="3">
    <source>
        <dbReference type="Proteomes" id="UP000027980"/>
    </source>
</evidence>
<dbReference type="Proteomes" id="UP000027980">
    <property type="component" value="Chromosome"/>
</dbReference>
<dbReference type="GeneID" id="34219905"/>
<dbReference type="RefSeq" id="WP_038562980.1">
    <property type="nucleotide sequence ID" value="NZ_CP008876.1"/>
</dbReference>
<dbReference type="KEGG" id="tap:GZ22_12790"/>